<gene>
    <name evidence="3" type="ORF">SteCoe_10001</name>
</gene>
<dbReference type="GO" id="GO:0032456">
    <property type="term" value="P:endocytic recycling"/>
    <property type="evidence" value="ECO:0007669"/>
    <property type="project" value="TreeGrafter"/>
</dbReference>
<keyword evidence="1" id="KW-0472">Membrane</keyword>
<evidence type="ECO:0000313" key="3">
    <source>
        <dbReference type="EMBL" id="OMJ88103.1"/>
    </source>
</evidence>
<name>A0A1R2CGH7_9CILI</name>
<comment type="caution">
    <text evidence="3">The sequence shown here is derived from an EMBL/GenBank/DDBJ whole genome shotgun (WGS) entry which is preliminary data.</text>
</comment>
<dbReference type="PANTHER" id="PTHR12431">
    <property type="entry name" value="SORTING NEXIN 17 AND 27"/>
    <property type="match status" value="1"/>
</dbReference>
<dbReference type="SMART" id="SM00312">
    <property type="entry name" value="PX"/>
    <property type="match status" value="3"/>
</dbReference>
<dbReference type="GO" id="GO:0035091">
    <property type="term" value="F:phosphatidylinositol binding"/>
    <property type="evidence" value="ECO:0007669"/>
    <property type="project" value="InterPro"/>
</dbReference>
<dbReference type="Pfam" id="PF00787">
    <property type="entry name" value="PX"/>
    <property type="match status" value="2"/>
</dbReference>
<dbReference type="Gene3D" id="3.30.1520.10">
    <property type="entry name" value="Phox-like domain"/>
    <property type="match status" value="3"/>
</dbReference>
<dbReference type="Proteomes" id="UP000187209">
    <property type="component" value="Unassembled WGS sequence"/>
</dbReference>
<proteinExistence type="predicted"/>
<dbReference type="EMBL" id="MPUH01000159">
    <property type="protein sequence ID" value="OMJ88103.1"/>
    <property type="molecule type" value="Genomic_DNA"/>
</dbReference>
<organism evidence="3 4">
    <name type="scientific">Stentor coeruleus</name>
    <dbReference type="NCBI Taxonomy" id="5963"/>
    <lineage>
        <taxon>Eukaryota</taxon>
        <taxon>Sar</taxon>
        <taxon>Alveolata</taxon>
        <taxon>Ciliophora</taxon>
        <taxon>Postciliodesmatophora</taxon>
        <taxon>Heterotrichea</taxon>
        <taxon>Heterotrichida</taxon>
        <taxon>Stentoridae</taxon>
        <taxon>Stentor</taxon>
    </lineage>
</organism>
<dbReference type="CDD" id="cd06093">
    <property type="entry name" value="PX_domain"/>
    <property type="match status" value="2"/>
</dbReference>
<keyword evidence="4" id="KW-1185">Reference proteome</keyword>
<protein>
    <recommendedName>
        <fullName evidence="2">PX domain-containing protein</fullName>
    </recommendedName>
</protein>
<accession>A0A1R2CGH7</accession>
<dbReference type="GO" id="GO:0006886">
    <property type="term" value="P:intracellular protein transport"/>
    <property type="evidence" value="ECO:0007669"/>
    <property type="project" value="TreeGrafter"/>
</dbReference>
<evidence type="ECO:0000259" key="2">
    <source>
        <dbReference type="PROSITE" id="PS50195"/>
    </source>
</evidence>
<feature type="transmembrane region" description="Helical" evidence="1">
    <location>
        <begin position="12"/>
        <end position="35"/>
    </location>
</feature>
<dbReference type="InterPro" id="IPR001683">
    <property type="entry name" value="PX_dom"/>
</dbReference>
<dbReference type="GO" id="GO:0005769">
    <property type="term" value="C:early endosome"/>
    <property type="evidence" value="ECO:0007669"/>
    <property type="project" value="TreeGrafter"/>
</dbReference>
<sequence length="605" mass="70780">MYIIGKVEGYILISRGIFFSLLGLSWLVSFVLAIIENNKRLIMRWSGHRSFWPSNVGIYIILLISESIFFSSDAKKNQVILGIFISYTLQIISSIILSLYAIFRPNEFITIGEIDYTFIRRATRKTIALDLVNEVQEYPKISIKSYKIKQEENRSVTYFNVVSIIKNITYMSKKNIQDFDNLDKVISQRFPKSEYPNLYIPTFPKIKVFDIDERMKILTDYLTSLVTPEFFLPEFLDFLNIGEPYKNNLLTLNEDALKNEVTLSSLDHRSCSIIEKYFTGGNRDTVDHIGEPYKNNLLTLNEDALKNEVTLSSLDHRSCSIIEKYFTGGNRDTVDTDDGEVRYLKTYIDLKIEKWIQVGSHVEYEITWSFQLLSLNGSCYKRYNEILDFHKNLCKTLHPARLPKFPSKNYLKNLNKNDEQALTKRKVQLTKYLSHVMNDLAFLTEESLQFLGIETTIDKIWSINIPEYTIKLFNPIACFPEIDDSGHYLKYSVKIAKFLNSIKKREWSFSRRFREFDELHSFLTKRFQSPMISSYLNYLNITNIIIPGIPHKTVAPLVNSTEIENRRKSLENFLEQLFQVPQIIHAYALKVFILDIDDEENYMIN</sequence>
<evidence type="ECO:0000313" key="4">
    <source>
        <dbReference type="Proteomes" id="UP000187209"/>
    </source>
</evidence>
<dbReference type="PROSITE" id="PS50195">
    <property type="entry name" value="PX"/>
    <property type="match status" value="2"/>
</dbReference>
<feature type="domain" description="PX" evidence="2">
    <location>
        <begin position="342"/>
        <end position="458"/>
    </location>
</feature>
<feature type="transmembrane region" description="Helical" evidence="1">
    <location>
        <begin position="79"/>
        <end position="103"/>
    </location>
</feature>
<reference evidence="3 4" key="1">
    <citation type="submission" date="2016-11" db="EMBL/GenBank/DDBJ databases">
        <title>The macronuclear genome of Stentor coeruleus: a giant cell with tiny introns.</title>
        <authorList>
            <person name="Slabodnick M."/>
            <person name="Ruby J.G."/>
            <person name="Reiff S.B."/>
            <person name="Swart E.C."/>
            <person name="Gosai S."/>
            <person name="Prabakaran S."/>
            <person name="Witkowska E."/>
            <person name="Larue G.E."/>
            <person name="Fisher S."/>
            <person name="Freeman R.M."/>
            <person name="Gunawardena J."/>
            <person name="Chu W."/>
            <person name="Stover N.A."/>
            <person name="Gregory B.D."/>
            <person name="Nowacki M."/>
            <person name="Derisi J."/>
            <person name="Roy S.W."/>
            <person name="Marshall W.F."/>
            <person name="Sood P."/>
        </authorList>
    </citation>
    <scope>NUCLEOTIDE SEQUENCE [LARGE SCALE GENOMIC DNA]</scope>
    <source>
        <strain evidence="3">WM001</strain>
    </source>
</reference>
<dbReference type="AlphaFoldDB" id="A0A1R2CGH7"/>
<keyword evidence="1" id="KW-0812">Transmembrane</keyword>
<feature type="transmembrane region" description="Helical" evidence="1">
    <location>
        <begin position="55"/>
        <end position="72"/>
    </location>
</feature>
<dbReference type="SUPFAM" id="SSF64268">
    <property type="entry name" value="PX domain"/>
    <property type="match status" value="3"/>
</dbReference>
<dbReference type="PANTHER" id="PTHR12431:SF14">
    <property type="entry name" value="LD15323P"/>
    <property type="match status" value="1"/>
</dbReference>
<keyword evidence="1" id="KW-1133">Transmembrane helix</keyword>
<feature type="domain" description="PX" evidence="2">
    <location>
        <begin position="469"/>
        <end position="600"/>
    </location>
</feature>
<dbReference type="InterPro" id="IPR036871">
    <property type="entry name" value="PX_dom_sf"/>
</dbReference>
<evidence type="ECO:0000256" key="1">
    <source>
        <dbReference type="SAM" id="Phobius"/>
    </source>
</evidence>